<dbReference type="InParanoid" id="K5UL11"/>
<protein>
    <submittedName>
        <fullName evidence="2">Uncharacterized protein</fullName>
    </submittedName>
</protein>
<reference evidence="2 3" key="1">
    <citation type="journal article" date="2012" name="BMC Genomics">
        <title>Comparative genomics of the white-rot fungi, Phanerochaete carnosa and P. chrysosporium, to elucidate the genetic basis of the distinct wood types they colonize.</title>
        <authorList>
            <person name="Suzuki H."/>
            <person name="MacDonald J."/>
            <person name="Syed K."/>
            <person name="Salamov A."/>
            <person name="Hori C."/>
            <person name="Aerts A."/>
            <person name="Henrissat B."/>
            <person name="Wiebenga A."/>
            <person name="vanKuyk P.A."/>
            <person name="Barry K."/>
            <person name="Lindquist E."/>
            <person name="LaButti K."/>
            <person name="Lapidus A."/>
            <person name="Lucas S."/>
            <person name="Coutinho P."/>
            <person name="Gong Y."/>
            <person name="Samejima M."/>
            <person name="Mahadevan R."/>
            <person name="Abou-Zaid M."/>
            <person name="de Vries R.P."/>
            <person name="Igarashi K."/>
            <person name="Yadav J.S."/>
            <person name="Grigoriev I.V."/>
            <person name="Master E.R."/>
        </authorList>
    </citation>
    <scope>NUCLEOTIDE SEQUENCE [LARGE SCALE GENOMIC DNA]</scope>
    <source>
        <strain evidence="2 3">HHB-10118-sp</strain>
    </source>
</reference>
<feature type="compositionally biased region" description="Basic and acidic residues" evidence="1">
    <location>
        <begin position="67"/>
        <end position="77"/>
    </location>
</feature>
<keyword evidence="3" id="KW-1185">Reference proteome</keyword>
<feature type="compositionally biased region" description="Acidic residues" evidence="1">
    <location>
        <begin position="101"/>
        <end position="114"/>
    </location>
</feature>
<accession>K5UL11</accession>
<dbReference type="RefSeq" id="XP_007401489.1">
    <property type="nucleotide sequence ID" value="XM_007401427.1"/>
</dbReference>
<organism evidence="2 3">
    <name type="scientific">Phanerochaete carnosa (strain HHB-10118-sp)</name>
    <name type="common">White-rot fungus</name>
    <name type="synonym">Peniophora carnosa</name>
    <dbReference type="NCBI Taxonomy" id="650164"/>
    <lineage>
        <taxon>Eukaryota</taxon>
        <taxon>Fungi</taxon>
        <taxon>Dikarya</taxon>
        <taxon>Basidiomycota</taxon>
        <taxon>Agaricomycotina</taxon>
        <taxon>Agaricomycetes</taxon>
        <taxon>Polyporales</taxon>
        <taxon>Phanerochaetaceae</taxon>
        <taxon>Phanerochaete</taxon>
    </lineage>
</organism>
<dbReference type="GeneID" id="18911576"/>
<evidence type="ECO:0000256" key="1">
    <source>
        <dbReference type="SAM" id="MobiDB-lite"/>
    </source>
</evidence>
<evidence type="ECO:0000313" key="3">
    <source>
        <dbReference type="Proteomes" id="UP000008370"/>
    </source>
</evidence>
<dbReference type="HOGENOM" id="CLU_1661409_0_0_1"/>
<gene>
    <name evidence="2" type="ORF">PHACADRAFT_201145</name>
</gene>
<evidence type="ECO:0000313" key="2">
    <source>
        <dbReference type="EMBL" id="EKM50306.1"/>
    </source>
</evidence>
<feature type="region of interest" description="Disordered" evidence="1">
    <location>
        <begin position="63"/>
        <end position="155"/>
    </location>
</feature>
<dbReference type="EMBL" id="JH930479">
    <property type="protein sequence ID" value="EKM50306.1"/>
    <property type="molecule type" value="Genomic_DNA"/>
</dbReference>
<proteinExistence type="predicted"/>
<dbReference type="AlphaFoldDB" id="K5UL11"/>
<sequence length="166" mass="18350">MSPNSAHATSLASLDTTSTLAELHVLDRSIARLYHWLKVTSPLTSDAPPKLKGRAQRKLIAISNMHTQKESKRDQVRTKLFGAASGHDGHVTESGVGEDGQSSDDDSGASSDDDSGARQQHAQDQLLPVRRRVSPPLEHRKYRVMSPPPTFPQNWDEFRLSDIRFG</sequence>
<dbReference type="KEGG" id="pco:PHACADRAFT_201145"/>
<dbReference type="Proteomes" id="UP000008370">
    <property type="component" value="Unassembled WGS sequence"/>
</dbReference>
<name>K5UL11_PHACS</name>